<dbReference type="EMBL" id="BMMX01000004">
    <property type="protein sequence ID" value="GGK83710.1"/>
    <property type="molecule type" value="Genomic_DNA"/>
</dbReference>
<dbReference type="GO" id="GO:0030272">
    <property type="term" value="F:5-formyltetrahydrofolate cyclo-ligase activity"/>
    <property type="evidence" value="ECO:0007669"/>
    <property type="project" value="UniProtKB-EC"/>
</dbReference>
<dbReference type="Gene3D" id="3.40.50.10420">
    <property type="entry name" value="NagB/RpiA/CoA transferase-like"/>
    <property type="match status" value="1"/>
</dbReference>
<feature type="binding site" evidence="4">
    <location>
        <begin position="15"/>
        <end position="19"/>
    </location>
    <ligand>
        <name>ATP</name>
        <dbReference type="ChEBI" id="CHEBI:30616"/>
    </ligand>
</feature>
<comment type="similarity">
    <text evidence="1 5">Belongs to the 5-formyltetrahydrofolate cyclo-ligase family.</text>
</comment>
<sequence length="212" mass="22560">MPDFAHERNDVRTVKTALRNRLITRRRGILPEDRRAAAVTVRAALGDLVASLRPSWTAAYAPVGSEPGGPDLPDALASMTRLLLPVLLPDGDLDWSEHHGGWTAGPYGLREPTGPRLGPAAVTRASLVVVPALAVDRAGLRMGRGGGSYDRALSRLDALARNHTGPRTAPFVVALLHDGELLDAVPAEPHDRRVHAAITPTEGLTLLGSRAE</sequence>
<evidence type="ECO:0000313" key="7">
    <source>
        <dbReference type="Proteomes" id="UP000656042"/>
    </source>
</evidence>
<organism evidence="6 7">
    <name type="scientific">Mangrovihabitans endophyticus</name>
    <dbReference type="NCBI Taxonomy" id="1751298"/>
    <lineage>
        <taxon>Bacteria</taxon>
        <taxon>Bacillati</taxon>
        <taxon>Actinomycetota</taxon>
        <taxon>Actinomycetes</taxon>
        <taxon>Micromonosporales</taxon>
        <taxon>Micromonosporaceae</taxon>
        <taxon>Mangrovihabitans</taxon>
    </lineage>
</organism>
<dbReference type="PANTHER" id="PTHR23407:SF1">
    <property type="entry name" value="5-FORMYLTETRAHYDROFOLATE CYCLO-LIGASE"/>
    <property type="match status" value="1"/>
</dbReference>
<evidence type="ECO:0000256" key="3">
    <source>
        <dbReference type="ARBA" id="ARBA00022840"/>
    </source>
</evidence>
<keyword evidence="2 4" id="KW-0547">Nucleotide-binding</keyword>
<feature type="binding site" evidence="4">
    <location>
        <begin position="141"/>
        <end position="149"/>
    </location>
    <ligand>
        <name>ATP</name>
        <dbReference type="ChEBI" id="CHEBI:30616"/>
    </ligand>
</feature>
<dbReference type="InterPro" id="IPR024185">
    <property type="entry name" value="FTHF_cligase-like_sf"/>
</dbReference>
<reference evidence="6" key="2">
    <citation type="submission" date="2020-09" db="EMBL/GenBank/DDBJ databases">
        <authorList>
            <person name="Sun Q."/>
            <person name="Zhou Y."/>
        </authorList>
    </citation>
    <scope>NUCLEOTIDE SEQUENCE</scope>
    <source>
        <strain evidence="6">CGMCC 4.7299</strain>
    </source>
</reference>
<evidence type="ECO:0000256" key="1">
    <source>
        <dbReference type="ARBA" id="ARBA00010638"/>
    </source>
</evidence>
<dbReference type="InterPro" id="IPR037171">
    <property type="entry name" value="NagB/RpiA_transferase-like"/>
</dbReference>
<comment type="caution">
    <text evidence="6">The sequence shown here is derived from an EMBL/GenBank/DDBJ whole genome shotgun (WGS) entry which is preliminary data.</text>
</comment>
<evidence type="ECO:0000256" key="4">
    <source>
        <dbReference type="PIRSR" id="PIRSR006806-1"/>
    </source>
</evidence>
<accession>A0A8J3BYH8</accession>
<dbReference type="SUPFAM" id="SSF100950">
    <property type="entry name" value="NagB/RpiA/CoA transferase-like"/>
    <property type="match status" value="1"/>
</dbReference>
<keyword evidence="7" id="KW-1185">Reference proteome</keyword>
<dbReference type="GO" id="GO:0005524">
    <property type="term" value="F:ATP binding"/>
    <property type="evidence" value="ECO:0007669"/>
    <property type="project" value="UniProtKB-KW"/>
</dbReference>
<protein>
    <recommendedName>
        <fullName evidence="5">5-formyltetrahydrofolate cyclo-ligase</fullName>
        <ecNumber evidence="5">6.3.3.2</ecNumber>
    </recommendedName>
</protein>
<dbReference type="EC" id="6.3.3.2" evidence="5"/>
<dbReference type="RefSeq" id="WP_189078571.1">
    <property type="nucleotide sequence ID" value="NZ_BMMX01000004.1"/>
</dbReference>
<dbReference type="Proteomes" id="UP000656042">
    <property type="component" value="Unassembled WGS sequence"/>
</dbReference>
<feature type="binding site" evidence="4">
    <location>
        <position position="66"/>
    </location>
    <ligand>
        <name>substrate</name>
    </ligand>
</feature>
<proteinExistence type="inferred from homology"/>
<keyword evidence="3 4" id="KW-0067">ATP-binding</keyword>
<reference evidence="6" key="1">
    <citation type="journal article" date="2014" name="Int. J. Syst. Evol. Microbiol.">
        <title>Complete genome sequence of Corynebacterium casei LMG S-19264T (=DSM 44701T), isolated from a smear-ripened cheese.</title>
        <authorList>
            <consortium name="US DOE Joint Genome Institute (JGI-PGF)"/>
            <person name="Walter F."/>
            <person name="Albersmeier A."/>
            <person name="Kalinowski J."/>
            <person name="Ruckert C."/>
        </authorList>
    </citation>
    <scope>NUCLEOTIDE SEQUENCE</scope>
    <source>
        <strain evidence="6">CGMCC 4.7299</strain>
    </source>
</reference>
<gene>
    <name evidence="6" type="ORF">GCM10012284_17280</name>
</gene>
<dbReference type="NCBIfam" id="TIGR02727">
    <property type="entry name" value="MTHFS_bact"/>
    <property type="match status" value="1"/>
</dbReference>
<dbReference type="PANTHER" id="PTHR23407">
    <property type="entry name" value="ATPASE INHIBITOR/5-FORMYLTETRAHYDROFOLATE CYCLO-LIGASE"/>
    <property type="match status" value="1"/>
</dbReference>
<dbReference type="Pfam" id="PF01812">
    <property type="entry name" value="5-FTHF_cyc-lig"/>
    <property type="match status" value="1"/>
</dbReference>
<evidence type="ECO:0000313" key="6">
    <source>
        <dbReference type="EMBL" id="GGK83710.1"/>
    </source>
</evidence>
<evidence type="ECO:0000256" key="5">
    <source>
        <dbReference type="RuleBase" id="RU361279"/>
    </source>
</evidence>
<dbReference type="AlphaFoldDB" id="A0A8J3BYH8"/>
<comment type="cofactor">
    <cofactor evidence="5">
        <name>Mg(2+)</name>
        <dbReference type="ChEBI" id="CHEBI:18420"/>
    </cofactor>
</comment>
<dbReference type="PIRSF" id="PIRSF006806">
    <property type="entry name" value="FTHF_cligase"/>
    <property type="match status" value="1"/>
</dbReference>
<comment type="catalytic activity">
    <reaction evidence="5">
        <text>(6S)-5-formyl-5,6,7,8-tetrahydrofolate + ATP = (6R)-5,10-methenyltetrahydrofolate + ADP + phosphate</text>
        <dbReference type="Rhea" id="RHEA:10488"/>
        <dbReference type="ChEBI" id="CHEBI:30616"/>
        <dbReference type="ChEBI" id="CHEBI:43474"/>
        <dbReference type="ChEBI" id="CHEBI:57455"/>
        <dbReference type="ChEBI" id="CHEBI:57457"/>
        <dbReference type="ChEBI" id="CHEBI:456216"/>
        <dbReference type="EC" id="6.3.3.2"/>
    </reaction>
</comment>
<dbReference type="GO" id="GO:0046872">
    <property type="term" value="F:metal ion binding"/>
    <property type="evidence" value="ECO:0007669"/>
    <property type="project" value="UniProtKB-KW"/>
</dbReference>
<keyword evidence="5" id="KW-0460">Magnesium</keyword>
<dbReference type="GO" id="GO:0035999">
    <property type="term" value="P:tetrahydrofolate interconversion"/>
    <property type="evidence" value="ECO:0007669"/>
    <property type="project" value="TreeGrafter"/>
</dbReference>
<dbReference type="InterPro" id="IPR002698">
    <property type="entry name" value="FTHF_cligase"/>
</dbReference>
<evidence type="ECO:0000256" key="2">
    <source>
        <dbReference type="ARBA" id="ARBA00022741"/>
    </source>
</evidence>
<name>A0A8J3BYH8_9ACTN</name>
<dbReference type="GO" id="GO:0009396">
    <property type="term" value="P:folic acid-containing compound biosynthetic process"/>
    <property type="evidence" value="ECO:0007669"/>
    <property type="project" value="TreeGrafter"/>
</dbReference>
<keyword evidence="5" id="KW-0479">Metal-binding</keyword>